<evidence type="ECO:0000313" key="2">
    <source>
        <dbReference type="EMBL" id="SVA63502.1"/>
    </source>
</evidence>
<evidence type="ECO:0000259" key="1">
    <source>
        <dbReference type="Pfam" id="PF13524"/>
    </source>
</evidence>
<proteinExistence type="predicted"/>
<accession>A0A381XG38</accession>
<dbReference type="InterPro" id="IPR055259">
    <property type="entry name" value="YkvP/CgeB_Glyco_trans-like"/>
</dbReference>
<gene>
    <name evidence="2" type="ORF">METZ01_LOCUS116356</name>
</gene>
<dbReference type="EMBL" id="UINC01014995">
    <property type="protein sequence ID" value="SVA63502.1"/>
    <property type="molecule type" value="Genomic_DNA"/>
</dbReference>
<name>A0A381XG38_9ZZZZ</name>
<sequence length="416" mass="47513">MAAEDSLTRFWPDCFGLAAEYHKVIFAPDVISKYGTYALYDQIRQEIADNDISLLLIDISSPIYDPFIIFDLKREYGLSIVLLAIDDEFKFEWISSSYATIADLVLTTDYVSVDRYRQAGVNAHFFVPPIHIPLEIPEQIESDPKYGVSFVGRVDEGKPSRAEFVRFLAENEIAVSYFSSSGDNDPLFLSRDDMYSVFRNSAINLSFTGITMYLYKFDHVLYERIRGYKSRPLEIIAAGGFCVSEFSISLGQLLEDGVDTVFFRNKAELLEKISYFLGHQDEAKRIAARGAEKIKKQFSCEAVAKRLAELIQESQEHLGIDLYGEPQRAQVSRWLVSSFIVFTLSNSVTLLLKGRLLPFLSDSWNLTKFLRRLAVDVGTLLTLQMVVFVLYRSGKVVLAKVRSRILRWGYPFKRSR</sequence>
<dbReference type="Gene3D" id="3.40.50.2000">
    <property type="entry name" value="Glycogen Phosphorylase B"/>
    <property type="match status" value="1"/>
</dbReference>
<dbReference type="AlphaFoldDB" id="A0A381XG38"/>
<reference evidence="2" key="1">
    <citation type="submission" date="2018-05" db="EMBL/GenBank/DDBJ databases">
        <authorList>
            <person name="Lanie J.A."/>
            <person name="Ng W.-L."/>
            <person name="Kazmierczak K.M."/>
            <person name="Andrzejewski T.M."/>
            <person name="Davidsen T.M."/>
            <person name="Wayne K.J."/>
            <person name="Tettelin H."/>
            <person name="Glass J.I."/>
            <person name="Rusch D."/>
            <person name="Podicherti R."/>
            <person name="Tsui H.-C.T."/>
            <person name="Winkler M.E."/>
        </authorList>
    </citation>
    <scope>NUCLEOTIDE SEQUENCE</scope>
</reference>
<dbReference type="SUPFAM" id="SSF53756">
    <property type="entry name" value="UDP-Glycosyltransferase/glycogen phosphorylase"/>
    <property type="match status" value="1"/>
</dbReference>
<dbReference type="Pfam" id="PF13524">
    <property type="entry name" value="Glyco_trans_1_2"/>
    <property type="match status" value="1"/>
</dbReference>
<feature type="non-terminal residue" evidence="2">
    <location>
        <position position="416"/>
    </location>
</feature>
<organism evidence="2">
    <name type="scientific">marine metagenome</name>
    <dbReference type="NCBI Taxonomy" id="408172"/>
    <lineage>
        <taxon>unclassified sequences</taxon>
        <taxon>metagenomes</taxon>
        <taxon>ecological metagenomes</taxon>
    </lineage>
</organism>
<protein>
    <recommendedName>
        <fullName evidence="1">Spore protein YkvP/CgeB glycosyl transferase-like domain-containing protein</fullName>
    </recommendedName>
</protein>
<feature type="domain" description="Spore protein YkvP/CgeB glycosyl transferase-like" evidence="1">
    <location>
        <begin position="187"/>
        <end position="307"/>
    </location>
</feature>